<dbReference type="GO" id="GO:0008747">
    <property type="term" value="F:N-acetylneuraminate lyase activity"/>
    <property type="evidence" value="ECO:0007669"/>
    <property type="project" value="TreeGrafter"/>
</dbReference>
<evidence type="ECO:0000256" key="1">
    <source>
        <dbReference type="ARBA" id="ARBA00023239"/>
    </source>
</evidence>
<feature type="active site" description="Schiff-base intermediate with substrate" evidence="3">
    <location>
        <position position="167"/>
    </location>
</feature>
<proteinExistence type="inferred from homology"/>
<feature type="active site" description="Proton donor/acceptor" evidence="3">
    <location>
        <position position="139"/>
    </location>
</feature>
<dbReference type="GO" id="GO:0005829">
    <property type="term" value="C:cytosol"/>
    <property type="evidence" value="ECO:0007669"/>
    <property type="project" value="TreeGrafter"/>
</dbReference>
<reference evidence="6 10" key="2">
    <citation type="submission" date="2015-10" db="EMBL/GenBank/DDBJ databases">
        <title>A novel member of the family Ruminococcaceae isolated from human faeces.</title>
        <authorList>
            <person name="Shkoporov A.N."/>
            <person name="Chaplin A.V."/>
            <person name="Motuzova O.V."/>
            <person name="Kafarskaia L.I."/>
            <person name="Efimov B.A."/>
        </authorList>
    </citation>
    <scope>NUCLEOTIDE SEQUENCE [LARGE SCALE GENOMIC DNA]</scope>
    <source>
        <strain evidence="6 10">668</strain>
    </source>
</reference>
<evidence type="ECO:0000313" key="6">
    <source>
        <dbReference type="EMBL" id="KUE75057.1"/>
    </source>
</evidence>
<dbReference type="AlphaFoldDB" id="A0A0D8IWC6"/>
<dbReference type="EMBL" id="JXXK01000036">
    <property type="protein sequence ID" value="KJF38586.1"/>
    <property type="molecule type" value="Genomic_DNA"/>
</dbReference>
<evidence type="ECO:0000313" key="7">
    <source>
        <dbReference type="EMBL" id="MTS28391.1"/>
    </source>
</evidence>
<feature type="binding site" evidence="4">
    <location>
        <position position="209"/>
    </location>
    <ligand>
        <name>pyruvate</name>
        <dbReference type="ChEBI" id="CHEBI:15361"/>
    </ligand>
</feature>
<dbReference type="Gene3D" id="3.20.20.70">
    <property type="entry name" value="Aldolase class I"/>
    <property type="match status" value="1"/>
</dbReference>
<protein>
    <submittedName>
        <fullName evidence="5">N-acetylneuraminate lyase</fullName>
    </submittedName>
</protein>
<name>A0A0D8IWC6_9FIRM</name>
<evidence type="ECO:0000313" key="9">
    <source>
        <dbReference type="Proteomes" id="UP000032483"/>
    </source>
</evidence>
<reference evidence="11 12" key="3">
    <citation type="journal article" date="2019" name="Nat. Med.">
        <title>A library of human gut bacterial isolates paired with longitudinal multiomics data enables mechanistic microbiome research.</title>
        <authorList>
            <person name="Poyet M."/>
            <person name="Groussin M."/>
            <person name="Gibbons S.M."/>
            <person name="Avila-Pacheco J."/>
            <person name="Jiang X."/>
            <person name="Kearney S.M."/>
            <person name="Perrotta A.R."/>
            <person name="Berdy B."/>
            <person name="Zhao S."/>
            <person name="Lieberman T.D."/>
            <person name="Swanson P.K."/>
            <person name="Smith M."/>
            <person name="Roesemann S."/>
            <person name="Alexander J.E."/>
            <person name="Rich S.A."/>
            <person name="Livny J."/>
            <person name="Vlamakis H."/>
            <person name="Clish C."/>
            <person name="Bullock K."/>
            <person name="Deik A."/>
            <person name="Scott J."/>
            <person name="Pierce K.A."/>
            <person name="Xavier R.J."/>
            <person name="Alm E.J."/>
        </authorList>
    </citation>
    <scope>NUCLEOTIDE SEQUENCE [LARGE SCALE GENOMIC DNA]</scope>
    <source>
        <strain evidence="7 12">BIOML-A4</strain>
        <strain evidence="8 11">BIOML-A7</strain>
    </source>
</reference>
<evidence type="ECO:0000256" key="4">
    <source>
        <dbReference type="PIRSR" id="PIRSR001365-2"/>
    </source>
</evidence>
<dbReference type="SUPFAM" id="SSF51569">
    <property type="entry name" value="Aldolase"/>
    <property type="match status" value="1"/>
</dbReference>
<gene>
    <name evidence="6" type="ORF">ASJ35_15950</name>
    <name evidence="8" type="ORF">GMD52_15075</name>
    <name evidence="7" type="ORF">GMD59_14000</name>
    <name evidence="5" type="ORF">TQ39_17040</name>
</gene>
<dbReference type="EMBL" id="WMZR01000025">
    <property type="protein sequence ID" value="MTS52846.1"/>
    <property type="molecule type" value="Genomic_DNA"/>
</dbReference>
<dbReference type="EMBL" id="LMUA01000031">
    <property type="protein sequence ID" value="KUE75057.1"/>
    <property type="molecule type" value="Genomic_DNA"/>
</dbReference>
<keyword evidence="1 2" id="KW-0456">Lyase</keyword>
<dbReference type="PRINTS" id="PR00146">
    <property type="entry name" value="DHPICSNTHASE"/>
</dbReference>
<dbReference type="PANTHER" id="PTHR42849:SF1">
    <property type="entry name" value="N-ACETYLNEURAMINATE LYASE"/>
    <property type="match status" value="1"/>
</dbReference>
<evidence type="ECO:0000313" key="5">
    <source>
        <dbReference type="EMBL" id="KJF38586.1"/>
    </source>
</evidence>
<accession>A0A0D8IWC6</accession>
<dbReference type="PATRIC" id="fig|1550024.3.peg.3885"/>
<dbReference type="Proteomes" id="UP000053433">
    <property type="component" value="Unassembled WGS sequence"/>
</dbReference>
<dbReference type="GO" id="GO:0019262">
    <property type="term" value="P:N-acetylneuraminate catabolic process"/>
    <property type="evidence" value="ECO:0007669"/>
    <property type="project" value="TreeGrafter"/>
</dbReference>
<sequence length="307" mass="33126">MREPEKYCGVIPAFYACYDDAGEVSPERVRALAEHLIRKGVKGVYVGGSSGECIYQSVDDRKRTLENVMAVAKGRITVIAHVACNNTRDSVELARHAESLGVDAIAAIPPIYFHLPEYAIADYWNAMSNAAPNTDFVIYNIPQLAGVALTMPLFEEMRKNPRVAAVKNSSMPVQDIQMFKAAGGEGFVVFNGPDEQFVGGRTMGADGGIGGTYAVMPELFLKADALLRTGEVEKACAVQYDIDAIIYAMCACRGNLYAVMKEILRLREGLILGGVRAPLPGLGPEDMPQVEKCAAMIDAAIERAAAL</sequence>
<organism evidence="5 9">
    <name type="scientific">Ruthenibacterium lactatiformans</name>
    <dbReference type="NCBI Taxonomy" id="1550024"/>
    <lineage>
        <taxon>Bacteria</taxon>
        <taxon>Bacillati</taxon>
        <taxon>Bacillota</taxon>
        <taxon>Clostridia</taxon>
        <taxon>Eubacteriales</taxon>
        <taxon>Oscillospiraceae</taxon>
        <taxon>Ruthenibacterium</taxon>
    </lineage>
</organism>
<dbReference type="InterPro" id="IPR002220">
    <property type="entry name" value="DapA-like"/>
</dbReference>
<dbReference type="Proteomes" id="UP000032483">
    <property type="component" value="Unassembled WGS sequence"/>
</dbReference>
<accession>A0A0W7TMI6</accession>
<comment type="similarity">
    <text evidence="2">Belongs to the DapA family.</text>
</comment>
<reference evidence="5" key="1">
    <citation type="submission" date="2015-02" db="EMBL/GenBank/DDBJ databases">
        <title>A novel member of the family Ruminococcaceae isolated from human feces.</title>
        <authorList>
            <person name="Shkoporov A.N."/>
            <person name="Chaplin A.V."/>
            <person name="Motuzova O.V."/>
            <person name="Kafarskaia L.I."/>
            <person name="Khokhlova E.V."/>
            <person name="Efimov B.A."/>
        </authorList>
    </citation>
    <scope>NUCLEOTIDE SEQUENCE [LARGE SCALE GENOMIC DNA]</scope>
    <source>
        <strain evidence="5">585-1</strain>
    </source>
</reference>
<dbReference type="GeneID" id="42858249"/>
<dbReference type="RefSeq" id="WP_009323442.1">
    <property type="nucleotide sequence ID" value="NZ_CAOJUJ010000053.1"/>
</dbReference>
<evidence type="ECO:0000313" key="12">
    <source>
        <dbReference type="Proteomes" id="UP000472755"/>
    </source>
</evidence>
<evidence type="ECO:0000313" key="8">
    <source>
        <dbReference type="EMBL" id="MTS52846.1"/>
    </source>
</evidence>
<evidence type="ECO:0000256" key="3">
    <source>
        <dbReference type="PIRSR" id="PIRSR001365-1"/>
    </source>
</evidence>
<dbReference type="Proteomes" id="UP000449193">
    <property type="component" value="Unassembled WGS sequence"/>
</dbReference>
<dbReference type="SMART" id="SM01130">
    <property type="entry name" value="DHDPS"/>
    <property type="match status" value="1"/>
</dbReference>
<keyword evidence="9" id="KW-1185">Reference proteome</keyword>
<dbReference type="EMBL" id="WMZU01000026">
    <property type="protein sequence ID" value="MTS28391.1"/>
    <property type="molecule type" value="Genomic_DNA"/>
</dbReference>
<dbReference type="Pfam" id="PF00701">
    <property type="entry name" value="DHDPS"/>
    <property type="match status" value="1"/>
</dbReference>
<evidence type="ECO:0000313" key="11">
    <source>
        <dbReference type="Proteomes" id="UP000449193"/>
    </source>
</evidence>
<dbReference type="PANTHER" id="PTHR42849">
    <property type="entry name" value="N-ACETYLNEURAMINATE LYASE"/>
    <property type="match status" value="1"/>
</dbReference>
<dbReference type="Proteomes" id="UP000472755">
    <property type="component" value="Unassembled WGS sequence"/>
</dbReference>
<comment type="caution">
    <text evidence="5">The sequence shown here is derived from an EMBL/GenBank/DDBJ whole genome shotgun (WGS) entry which is preliminary data.</text>
</comment>
<dbReference type="PIRSF" id="PIRSF001365">
    <property type="entry name" value="DHDPS"/>
    <property type="match status" value="1"/>
</dbReference>
<dbReference type="InterPro" id="IPR013785">
    <property type="entry name" value="Aldolase_TIM"/>
</dbReference>
<dbReference type="PROSITE" id="PS51257">
    <property type="entry name" value="PROKAR_LIPOPROTEIN"/>
    <property type="match status" value="1"/>
</dbReference>
<evidence type="ECO:0000313" key="10">
    <source>
        <dbReference type="Proteomes" id="UP000053433"/>
    </source>
</evidence>
<evidence type="ECO:0000256" key="2">
    <source>
        <dbReference type="PIRNR" id="PIRNR001365"/>
    </source>
</evidence>